<keyword evidence="3" id="KW-0238">DNA-binding</keyword>
<dbReference type="SMART" id="SM00066">
    <property type="entry name" value="GAL4"/>
    <property type="match status" value="1"/>
</dbReference>
<dbReference type="eggNOG" id="ENOG502RJRW">
    <property type="taxonomic scope" value="Eukaryota"/>
</dbReference>
<feature type="compositionally biased region" description="Low complexity" evidence="6">
    <location>
        <begin position="198"/>
        <end position="213"/>
    </location>
</feature>
<dbReference type="KEGG" id="pfy:PFICI_15199"/>
<feature type="region of interest" description="Disordered" evidence="6">
    <location>
        <begin position="187"/>
        <end position="213"/>
    </location>
</feature>
<dbReference type="SMART" id="SM00906">
    <property type="entry name" value="Fungal_trans"/>
    <property type="match status" value="1"/>
</dbReference>
<proteinExistence type="predicted"/>
<keyword evidence="5" id="KW-0539">Nucleus</keyword>
<dbReference type="OMA" id="FCRSATN"/>
<protein>
    <recommendedName>
        <fullName evidence="7">Zn(2)-C6 fungal-type domain-containing protein</fullName>
    </recommendedName>
</protein>
<dbReference type="GO" id="GO:0005634">
    <property type="term" value="C:nucleus"/>
    <property type="evidence" value="ECO:0007669"/>
    <property type="project" value="TreeGrafter"/>
</dbReference>
<dbReference type="Gene3D" id="4.10.240.10">
    <property type="entry name" value="Zn(2)-C6 fungal-type DNA-binding domain"/>
    <property type="match status" value="1"/>
</dbReference>
<evidence type="ECO:0000313" key="9">
    <source>
        <dbReference type="Proteomes" id="UP000030651"/>
    </source>
</evidence>
<dbReference type="InterPro" id="IPR051127">
    <property type="entry name" value="Fungal_SecMet_Regulators"/>
</dbReference>
<dbReference type="GO" id="GO:0000981">
    <property type="term" value="F:DNA-binding transcription factor activity, RNA polymerase II-specific"/>
    <property type="evidence" value="ECO:0007669"/>
    <property type="project" value="InterPro"/>
</dbReference>
<evidence type="ECO:0000259" key="7">
    <source>
        <dbReference type="PROSITE" id="PS50048"/>
    </source>
</evidence>
<dbReference type="EMBL" id="KI912124">
    <property type="protein sequence ID" value="ETS73024.1"/>
    <property type="molecule type" value="Genomic_DNA"/>
</dbReference>
<keyword evidence="4" id="KW-0804">Transcription</keyword>
<evidence type="ECO:0000256" key="2">
    <source>
        <dbReference type="ARBA" id="ARBA00023015"/>
    </source>
</evidence>
<dbReference type="HOGENOM" id="CLU_008511_1_0_1"/>
<feature type="domain" description="Zn(2)-C6 fungal-type" evidence="7">
    <location>
        <begin position="14"/>
        <end position="47"/>
    </location>
</feature>
<dbReference type="AlphaFoldDB" id="W3WGU8"/>
<accession>W3WGU8</accession>
<evidence type="ECO:0000256" key="3">
    <source>
        <dbReference type="ARBA" id="ARBA00023125"/>
    </source>
</evidence>
<evidence type="ECO:0000256" key="1">
    <source>
        <dbReference type="ARBA" id="ARBA00022723"/>
    </source>
</evidence>
<gene>
    <name evidence="8" type="ORF">PFICI_15199</name>
</gene>
<dbReference type="GO" id="GO:0000435">
    <property type="term" value="P:positive regulation of transcription from RNA polymerase II promoter by galactose"/>
    <property type="evidence" value="ECO:0007669"/>
    <property type="project" value="TreeGrafter"/>
</dbReference>
<organism evidence="8 9">
    <name type="scientific">Pestalotiopsis fici (strain W106-1 / CGMCC3.15140)</name>
    <dbReference type="NCBI Taxonomy" id="1229662"/>
    <lineage>
        <taxon>Eukaryota</taxon>
        <taxon>Fungi</taxon>
        <taxon>Dikarya</taxon>
        <taxon>Ascomycota</taxon>
        <taxon>Pezizomycotina</taxon>
        <taxon>Sordariomycetes</taxon>
        <taxon>Xylariomycetidae</taxon>
        <taxon>Amphisphaeriales</taxon>
        <taxon>Sporocadaceae</taxon>
        <taxon>Pestalotiopsis</taxon>
    </lineage>
</organism>
<dbReference type="Pfam" id="PF04082">
    <property type="entry name" value="Fungal_trans"/>
    <property type="match status" value="1"/>
</dbReference>
<dbReference type="GO" id="GO:0000978">
    <property type="term" value="F:RNA polymerase II cis-regulatory region sequence-specific DNA binding"/>
    <property type="evidence" value="ECO:0007669"/>
    <property type="project" value="TreeGrafter"/>
</dbReference>
<dbReference type="GO" id="GO:0008270">
    <property type="term" value="F:zinc ion binding"/>
    <property type="evidence" value="ECO:0007669"/>
    <property type="project" value="InterPro"/>
</dbReference>
<dbReference type="SUPFAM" id="SSF57701">
    <property type="entry name" value="Zn2/Cys6 DNA-binding domain"/>
    <property type="match status" value="1"/>
</dbReference>
<feature type="region of interest" description="Disordered" evidence="6">
    <location>
        <begin position="79"/>
        <end position="110"/>
    </location>
</feature>
<name>W3WGU8_PESFW</name>
<dbReference type="PROSITE" id="PS50048">
    <property type="entry name" value="ZN2_CY6_FUNGAL_2"/>
    <property type="match status" value="1"/>
</dbReference>
<evidence type="ECO:0000256" key="5">
    <source>
        <dbReference type="ARBA" id="ARBA00023242"/>
    </source>
</evidence>
<keyword evidence="9" id="KW-1185">Reference proteome</keyword>
<dbReference type="InParanoid" id="W3WGU8"/>
<dbReference type="RefSeq" id="XP_007841971.1">
    <property type="nucleotide sequence ID" value="XM_007843780.1"/>
</dbReference>
<dbReference type="CDD" id="cd12148">
    <property type="entry name" value="fungal_TF_MHR"/>
    <property type="match status" value="1"/>
</dbReference>
<dbReference type="GeneID" id="19280212"/>
<dbReference type="PANTHER" id="PTHR47424:SF3">
    <property type="entry name" value="REGULATORY PROTEIN GAL4"/>
    <property type="match status" value="1"/>
</dbReference>
<keyword evidence="1" id="KW-0479">Metal-binding</keyword>
<dbReference type="OrthoDB" id="424974at2759"/>
<dbReference type="InterPro" id="IPR036864">
    <property type="entry name" value="Zn2-C6_fun-type_DNA-bd_sf"/>
</dbReference>
<dbReference type="STRING" id="1229662.W3WGU8"/>
<dbReference type="InterPro" id="IPR007219">
    <property type="entry name" value="XnlR_reg_dom"/>
</dbReference>
<evidence type="ECO:0000313" key="8">
    <source>
        <dbReference type="EMBL" id="ETS73024.1"/>
    </source>
</evidence>
<keyword evidence="2" id="KW-0805">Transcription regulation</keyword>
<sequence length="546" mass="60726">MSEKRQPRRKTPLACQSCRNRRTKCDGSMPVCQACQRRGLDISQCVYTIENARTANRDSYIQSLHDRIRALEQTIERNGIGGSPAANAAVEDPAPSRAAEAGSFRDPPTPIVGTVTECYRPVQHRATEIVSPDSLESGSTGVENGVTAMGTLDHDGDISGVVEDSEHFYGSSSAASFMRQAVESANSPEFSPIGANASTGDTSTRQSQTQTRGRSLGFMDRAYSENYSLPPRSLADHLLSRFWEKVYYLYPVFHKPTFEDAYRHLWEPQRDESNPSGSFPNVGLGSPPNGNAHTMLFQCALNIIFAIGVSFSDIPPAEKEAAARTFFLRAKSFIGLDMLDINNIGLAQVMLLVTIFLQSTPFPSRCWHAIGIACRVAQGLGLHTYKPRRGESQLEIEISRRTWQGCVILDMTVSMTLGRPAMTTHLPEYPASVSYPETSTEMSMSVQDHEEFKMIFFVEYYRLCHLLRDILGQVYQGGNYGPMADPAPPGKYADDLTAILQLERRLLVYEESLPPILSWQRPLDLNQVSPTLKATTETQRLVLHRR</sequence>
<reference evidence="9" key="1">
    <citation type="journal article" date="2015" name="BMC Genomics">
        <title>Genomic and transcriptomic analysis of the endophytic fungus Pestalotiopsis fici reveals its lifestyle and high potential for synthesis of natural products.</title>
        <authorList>
            <person name="Wang X."/>
            <person name="Zhang X."/>
            <person name="Liu L."/>
            <person name="Xiang M."/>
            <person name="Wang W."/>
            <person name="Sun X."/>
            <person name="Che Y."/>
            <person name="Guo L."/>
            <person name="Liu G."/>
            <person name="Guo L."/>
            <person name="Wang C."/>
            <person name="Yin W.B."/>
            <person name="Stadler M."/>
            <person name="Zhang X."/>
            <person name="Liu X."/>
        </authorList>
    </citation>
    <scope>NUCLEOTIDE SEQUENCE [LARGE SCALE GENOMIC DNA]</scope>
    <source>
        <strain evidence="9">W106-1 / CGMCC3.15140</strain>
    </source>
</reference>
<dbReference type="PANTHER" id="PTHR47424">
    <property type="entry name" value="REGULATORY PROTEIN GAL4"/>
    <property type="match status" value="1"/>
</dbReference>
<dbReference type="Proteomes" id="UP000030651">
    <property type="component" value="Unassembled WGS sequence"/>
</dbReference>
<dbReference type="Pfam" id="PF00172">
    <property type="entry name" value="Zn_clus"/>
    <property type="match status" value="1"/>
</dbReference>
<dbReference type="GO" id="GO:0006351">
    <property type="term" value="P:DNA-templated transcription"/>
    <property type="evidence" value="ECO:0007669"/>
    <property type="project" value="InterPro"/>
</dbReference>
<evidence type="ECO:0000256" key="4">
    <source>
        <dbReference type="ARBA" id="ARBA00023163"/>
    </source>
</evidence>
<dbReference type="InterPro" id="IPR001138">
    <property type="entry name" value="Zn2Cys6_DnaBD"/>
</dbReference>
<evidence type="ECO:0000256" key="6">
    <source>
        <dbReference type="SAM" id="MobiDB-lite"/>
    </source>
</evidence>
<dbReference type="CDD" id="cd00067">
    <property type="entry name" value="GAL4"/>
    <property type="match status" value="1"/>
</dbReference>